<gene>
    <name evidence="1" type="ORF">ACFFGS_05615</name>
</gene>
<evidence type="ECO:0000313" key="1">
    <source>
        <dbReference type="EMBL" id="MFC0423596.1"/>
    </source>
</evidence>
<dbReference type="RefSeq" id="WP_137645912.1">
    <property type="nucleotide sequence ID" value="NZ_BAABRM010000030.1"/>
</dbReference>
<organism evidence="1 2">
    <name type="scientific">Lactiplantibacillus plajomi</name>
    <dbReference type="NCBI Taxonomy" id="1457217"/>
    <lineage>
        <taxon>Bacteria</taxon>
        <taxon>Bacillati</taxon>
        <taxon>Bacillota</taxon>
        <taxon>Bacilli</taxon>
        <taxon>Lactobacillales</taxon>
        <taxon>Lactobacillaceae</taxon>
        <taxon>Lactiplantibacillus</taxon>
    </lineage>
</organism>
<accession>A0ABV6K299</accession>
<evidence type="ECO:0000313" key="2">
    <source>
        <dbReference type="Proteomes" id="UP001589855"/>
    </source>
</evidence>
<keyword evidence="2" id="KW-1185">Reference proteome</keyword>
<reference evidence="1 2" key="1">
    <citation type="submission" date="2024-09" db="EMBL/GenBank/DDBJ databases">
        <authorList>
            <person name="Sun Q."/>
            <person name="Mori K."/>
        </authorList>
    </citation>
    <scope>NUCLEOTIDE SEQUENCE [LARGE SCALE GENOMIC DNA]</scope>
    <source>
        <strain evidence="1 2">TBRC 4575</strain>
    </source>
</reference>
<proteinExistence type="predicted"/>
<dbReference type="Proteomes" id="UP001589855">
    <property type="component" value="Unassembled WGS sequence"/>
</dbReference>
<dbReference type="EMBL" id="JBHLUK010000055">
    <property type="protein sequence ID" value="MFC0423596.1"/>
    <property type="molecule type" value="Genomic_DNA"/>
</dbReference>
<comment type="caution">
    <text evidence="1">The sequence shown here is derived from an EMBL/GenBank/DDBJ whole genome shotgun (WGS) entry which is preliminary data.</text>
</comment>
<protein>
    <submittedName>
        <fullName evidence="1">Uncharacterized protein</fullName>
    </submittedName>
</protein>
<name>A0ABV6K299_9LACO</name>
<sequence length="163" mass="17700">MKIDLLPARVATPLAILSMTNLDNRELNPAIEKQLSMQAIPVAQPQSALADLLQLIGSRHAISMQAWDMAALGGTTVQVKVTPDKLALQDLTANPLPANLNKKSSRVLVIIGQQGGSDEVVHATAQELQRKIKAFFGIQARLQFRTCYQTAQTLETTRSDESA</sequence>